<dbReference type="AlphaFoldDB" id="A0A2N1M2M0"/>
<sequence>MQLYIEGKPKGRKSALGMKYYEEFSEQTIYDIAHKINTTSHTTIPSSSPLHSPICLPISPLCSHSSSSPTPLRHSSLTPLLRHSSPTPYCSPLRLRSPHFI</sequence>
<feature type="region of interest" description="Disordered" evidence="1">
    <location>
        <begin position="63"/>
        <end position="101"/>
    </location>
</feature>
<comment type="caution">
    <text evidence="2">The sequence shown here is derived from an EMBL/GenBank/DDBJ whole genome shotgun (WGS) entry which is preliminary data.</text>
</comment>
<evidence type="ECO:0000313" key="2">
    <source>
        <dbReference type="EMBL" id="PKK55914.1"/>
    </source>
</evidence>
<feature type="compositionally biased region" description="Low complexity" evidence="1">
    <location>
        <begin position="63"/>
        <end position="88"/>
    </location>
</feature>
<gene>
    <name evidence="2" type="ORF">RhiirC2_801173</name>
</gene>
<dbReference type="EMBL" id="LLXL01006543">
    <property type="protein sequence ID" value="PKK55914.1"/>
    <property type="molecule type" value="Genomic_DNA"/>
</dbReference>
<accession>A0A2N1M2M0</accession>
<organism evidence="2 3">
    <name type="scientific">Rhizophagus irregularis</name>
    <dbReference type="NCBI Taxonomy" id="588596"/>
    <lineage>
        <taxon>Eukaryota</taxon>
        <taxon>Fungi</taxon>
        <taxon>Fungi incertae sedis</taxon>
        <taxon>Mucoromycota</taxon>
        <taxon>Glomeromycotina</taxon>
        <taxon>Glomeromycetes</taxon>
        <taxon>Glomerales</taxon>
        <taxon>Glomeraceae</taxon>
        <taxon>Rhizophagus</taxon>
    </lineage>
</organism>
<dbReference type="VEuPathDB" id="FungiDB:RhiirFUN_009300"/>
<proteinExistence type="predicted"/>
<reference evidence="2 3" key="1">
    <citation type="submission" date="2016-04" db="EMBL/GenBank/DDBJ databases">
        <title>Genome analyses suggest a sexual origin of heterokaryosis in a supposedly ancient asexual fungus.</title>
        <authorList>
            <person name="Ropars J."/>
            <person name="Sedzielewska K."/>
            <person name="Noel J."/>
            <person name="Charron P."/>
            <person name="Farinelli L."/>
            <person name="Marton T."/>
            <person name="Kruger M."/>
            <person name="Pelin A."/>
            <person name="Brachmann A."/>
            <person name="Corradi N."/>
        </authorList>
    </citation>
    <scope>NUCLEOTIDE SEQUENCE [LARGE SCALE GENOMIC DNA]</scope>
    <source>
        <strain evidence="2 3">C2</strain>
    </source>
</reference>
<evidence type="ECO:0000313" key="3">
    <source>
        <dbReference type="Proteomes" id="UP000233469"/>
    </source>
</evidence>
<dbReference type="Proteomes" id="UP000233469">
    <property type="component" value="Unassembled WGS sequence"/>
</dbReference>
<evidence type="ECO:0000256" key="1">
    <source>
        <dbReference type="SAM" id="MobiDB-lite"/>
    </source>
</evidence>
<reference evidence="2 3" key="2">
    <citation type="submission" date="2017-10" db="EMBL/GenBank/DDBJ databases">
        <title>Extensive intraspecific genome diversity in a model arbuscular mycorrhizal fungus.</title>
        <authorList>
            <person name="Chen E.C.H."/>
            <person name="Morin E."/>
            <person name="Baudet D."/>
            <person name="Noel J."/>
            <person name="Ndikumana S."/>
            <person name="Charron P."/>
            <person name="St-Onge C."/>
            <person name="Giorgi J."/>
            <person name="Grigoriev I.V."/>
            <person name="Roux C."/>
            <person name="Martin F.M."/>
            <person name="Corradi N."/>
        </authorList>
    </citation>
    <scope>NUCLEOTIDE SEQUENCE [LARGE SCALE GENOMIC DNA]</scope>
    <source>
        <strain evidence="2 3">C2</strain>
    </source>
</reference>
<protein>
    <submittedName>
        <fullName evidence="2">Uncharacterized protein</fullName>
    </submittedName>
</protein>
<name>A0A2N1M2M0_9GLOM</name>